<evidence type="ECO:0000313" key="1">
    <source>
        <dbReference type="EMBL" id="OAX38963.1"/>
    </source>
</evidence>
<reference evidence="1 2" key="1">
    <citation type="submission" date="2016-06" db="EMBL/GenBank/DDBJ databases">
        <title>Comparative genomics of the ectomycorrhizal sister species Rhizopogon vinicolor and Rhizopogon vesiculosus (Basidiomycota: Boletales) reveals a divergence of the mating type B locus.</title>
        <authorList>
            <consortium name="DOE Joint Genome Institute"/>
            <person name="Mujic A.B."/>
            <person name="Kuo A."/>
            <person name="Tritt A."/>
            <person name="Lipzen A."/>
            <person name="Chen C."/>
            <person name="Johnson J."/>
            <person name="Sharma A."/>
            <person name="Barry K."/>
            <person name="Grigoriev I.V."/>
            <person name="Spatafora J.W."/>
        </authorList>
    </citation>
    <scope>NUCLEOTIDE SEQUENCE [LARGE SCALE GENOMIC DNA]</scope>
    <source>
        <strain evidence="1 2">AM-OR11-026</strain>
    </source>
</reference>
<dbReference type="Proteomes" id="UP000092154">
    <property type="component" value="Unassembled WGS sequence"/>
</dbReference>
<accession>A0A1B7N292</accession>
<protein>
    <submittedName>
        <fullName evidence="1">Uncharacterized protein</fullName>
    </submittedName>
</protein>
<name>A0A1B7N292_9AGAM</name>
<organism evidence="1 2">
    <name type="scientific">Rhizopogon vinicolor AM-OR11-026</name>
    <dbReference type="NCBI Taxonomy" id="1314800"/>
    <lineage>
        <taxon>Eukaryota</taxon>
        <taxon>Fungi</taxon>
        <taxon>Dikarya</taxon>
        <taxon>Basidiomycota</taxon>
        <taxon>Agaricomycotina</taxon>
        <taxon>Agaricomycetes</taxon>
        <taxon>Agaricomycetidae</taxon>
        <taxon>Boletales</taxon>
        <taxon>Suillineae</taxon>
        <taxon>Rhizopogonaceae</taxon>
        <taxon>Rhizopogon</taxon>
    </lineage>
</organism>
<feature type="non-terminal residue" evidence="1">
    <location>
        <position position="1"/>
    </location>
</feature>
<proteinExistence type="predicted"/>
<evidence type="ECO:0000313" key="2">
    <source>
        <dbReference type="Proteomes" id="UP000092154"/>
    </source>
</evidence>
<sequence length="59" mass="6699">VTFRTTVSHITPLIPFALPSCSLISPSTSATRALERPSHRVVRKTRSRSEIRFLGNHRR</sequence>
<keyword evidence="2" id="KW-1185">Reference proteome</keyword>
<dbReference type="InParanoid" id="A0A1B7N292"/>
<dbReference type="AlphaFoldDB" id="A0A1B7N292"/>
<dbReference type="EMBL" id="KV448268">
    <property type="protein sequence ID" value="OAX38963.1"/>
    <property type="molecule type" value="Genomic_DNA"/>
</dbReference>
<gene>
    <name evidence="1" type="ORF">K503DRAFT_769927</name>
</gene>